<gene>
    <name evidence="2" type="ORF">A3F83_01620</name>
</gene>
<proteinExistence type="predicted"/>
<dbReference type="Proteomes" id="UP000179129">
    <property type="component" value="Unassembled WGS sequence"/>
</dbReference>
<name>A0A1F5YW14_9BACT</name>
<dbReference type="AlphaFoldDB" id="A0A1F5YW14"/>
<keyword evidence="1" id="KW-0472">Membrane</keyword>
<accession>A0A1F5YW14</accession>
<keyword evidence="1" id="KW-1133">Transmembrane helix</keyword>
<comment type="caution">
    <text evidence="2">The sequence shown here is derived from an EMBL/GenBank/DDBJ whole genome shotgun (WGS) entry which is preliminary data.</text>
</comment>
<feature type="transmembrane region" description="Helical" evidence="1">
    <location>
        <begin position="317"/>
        <end position="340"/>
    </location>
</feature>
<protein>
    <recommendedName>
        <fullName evidence="4">DUF2330 domain-containing protein</fullName>
    </recommendedName>
</protein>
<evidence type="ECO:0000313" key="3">
    <source>
        <dbReference type="Proteomes" id="UP000179129"/>
    </source>
</evidence>
<sequence length="348" mass="38271">MIRNIAVILITFLCAIPARACDVPVFRYALERWPVERYRLTISGLAELSAQQNQALNQLRELAARTEIPVNLETPVFDTLRSGSPALELTCPLAADRPVIVWTGSLTPQNARRIAESPLRRKIADRLTAGQSAVWLLLESGDQRLDGPAASLLEDELKELEQSLTLPEPMSALNVQNLPELRVEFSVLRISRADPEEEVLVRMLCASEPDLSKYSGRPIAFPVFGRGRVLYALVGEGINRENVRAACAFLVGPCACEIKDLSPGMDLLIAADWERAIEESWVDKVNATPLASLAGMAEELTAPAERRSALKRGLGRLGFNVLITIAGVLSVLGILTFMILRISGRRKR</sequence>
<dbReference type="STRING" id="1817867.A3F83_01620"/>
<keyword evidence="1" id="KW-0812">Transmembrane</keyword>
<organism evidence="2 3">
    <name type="scientific">Candidatus Glassbacteria bacterium RIFCSPLOWO2_12_FULL_58_11</name>
    <dbReference type="NCBI Taxonomy" id="1817867"/>
    <lineage>
        <taxon>Bacteria</taxon>
        <taxon>Candidatus Glassiibacteriota</taxon>
    </lineage>
</organism>
<reference evidence="2 3" key="1">
    <citation type="journal article" date="2016" name="Nat. Commun.">
        <title>Thousands of microbial genomes shed light on interconnected biogeochemical processes in an aquifer system.</title>
        <authorList>
            <person name="Anantharaman K."/>
            <person name="Brown C.T."/>
            <person name="Hug L.A."/>
            <person name="Sharon I."/>
            <person name="Castelle C.J."/>
            <person name="Probst A.J."/>
            <person name="Thomas B.C."/>
            <person name="Singh A."/>
            <person name="Wilkins M.J."/>
            <person name="Karaoz U."/>
            <person name="Brodie E.L."/>
            <person name="Williams K.H."/>
            <person name="Hubbard S.S."/>
            <person name="Banfield J.F."/>
        </authorList>
    </citation>
    <scope>NUCLEOTIDE SEQUENCE [LARGE SCALE GENOMIC DNA]</scope>
</reference>
<evidence type="ECO:0000256" key="1">
    <source>
        <dbReference type="SAM" id="Phobius"/>
    </source>
</evidence>
<dbReference type="EMBL" id="MFIX01000123">
    <property type="protein sequence ID" value="OGG04092.1"/>
    <property type="molecule type" value="Genomic_DNA"/>
</dbReference>
<evidence type="ECO:0008006" key="4">
    <source>
        <dbReference type="Google" id="ProtNLM"/>
    </source>
</evidence>
<evidence type="ECO:0000313" key="2">
    <source>
        <dbReference type="EMBL" id="OGG04092.1"/>
    </source>
</evidence>